<dbReference type="Proteomes" id="UP000274391">
    <property type="component" value="Unassembled WGS sequence"/>
</dbReference>
<dbReference type="SUPFAM" id="SSF53850">
    <property type="entry name" value="Periplasmic binding protein-like II"/>
    <property type="match status" value="1"/>
</dbReference>
<dbReference type="Gene3D" id="3.40.190.10">
    <property type="entry name" value="Periplasmic binding protein-like II"/>
    <property type="match status" value="2"/>
</dbReference>
<dbReference type="PROSITE" id="PS51318">
    <property type="entry name" value="TAT"/>
    <property type="match status" value="1"/>
</dbReference>
<keyword evidence="4" id="KW-1185">Reference proteome</keyword>
<dbReference type="PANTHER" id="PTHR31528">
    <property type="entry name" value="4-AMINO-5-HYDROXYMETHYL-2-METHYLPYRIMIDINE PHOSPHATE SYNTHASE THI11-RELATED"/>
    <property type="match status" value="1"/>
</dbReference>
<dbReference type="OrthoDB" id="7808807at2"/>
<dbReference type="RefSeq" id="WP_124971579.1">
    <property type="nucleotide sequence ID" value="NZ_RQVS01000006.1"/>
</dbReference>
<evidence type="ECO:0000313" key="4">
    <source>
        <dbReference type="Proteomes" id="UP000274391"/>
    </source>
</evidence>
<feature type="chain" id="PRO_5018031020" evidence="1">
    <location>
        <begin position="31"/>
        <end position="344"/>
    </location>
</feature>
<protein>
    <submittedName>
        <fullName evidence="3">ABC transporter substrate-binding protein</fullName>
    </submittedName>
</protein>
<proteinExistence type="predicted"/>
<comment type="caution">
    <text evidence="3">The sequence shown here is derived from an EMBL/GenBank/DDBJ whole genome shotgun (WGS) entry which is preliminary data.</text>
</comment>
<dbReference type="GO" id="GO:0009228">
    <property type="term" value="P:thiamine biosynthetic process"/>
    <property type="evidence" value="ECO:0007669"/>
    <property type="project" value="InterPro"/>
</dbReference>
<organism evidence="3 4">
    <name type="scientific">Gulosibacter macacae</name>
    <dbReference type="NCBI Taxonomy" id="2488791"/>
    <lineage>
        <taxon>Bacteria</taxon>
        <taxon>Bacillati</taxon>
        <taxon>Actinomycetota</taxon>
        <taxon>Actinomycetes</taxon>
        <taxon>Micrococcales</taxon>
        <taxon>Microbacteriaceae</taxon>
        <taxon>Gulosibacter</taxon>
    </lineage>
</organism>
<keyword evidence="1" id="KW-0732">Signal</keyword>
<dbReference type="Pfam" id="PF09084">
    <property type="entry name" value="NMT1"/>
    <property type="match status" value="1"/>
</dbReference>
<feature type="domain" description="SsuA/THI5-like" evidence="2">
    <location>
        <begin position="52"/>
        <end position="265"/>
    </location>
</feature>
<sequence length="344" mass="35560">MTNPLLRRGLRAVAVAAAATLALAGCQAGAGEPGGSAPAGPPITIGLTYTPNVQFAPFYVADELGYFDEAGVAVELRHHGESESLFGALEAGTEQLVYGGGDEIVQAVAGEVPITSVATIYTTYPAVLIVPADSPIQTAADLAGHSVGTPGPYGQTWFALQALLDRAGLSASDVDVQHIGYTQQAALSSGKVDAVMGFSNNDAIQFEANGFPVRVIDAVDPAAPTLVGPALGASTTLVTERADDVTAILDALERAIEYVSANPAETIDIAAKYIPTLTTADAKAAALATLEATIPLMKAETGQQLLFNDPTVWESMCEFMPRAGLIEKQVDCAATFTNDLLPKK</sequence>
<reference evidence="3 4" key="1">
    <citation type="submission" date="2018-11" db="EMBL/GenBank/DDBJ databases">
        <title>YIM 102482-1 draft genome.</title>
        <authorList>
            <person name="Li G."/>
            <person name="Jiang Y."/>
        </authorList>
    </citation>
    <scope>NUCLEOTIDE SEQUENCE [LARGE SCALE GENOMIC DNA]</scope>
    <source>
        <strain evidence="3 4">YIM 102482-1</strain>
    </source>
</reference>
<name>A0A3P3VW20_9MICO</name>
<evidence type="ECO:0000259" key="2">
    <source>
        <dbReference type="Pfam" id="PF09084"/>
    </source>
</evidence>
<dbReference type="PANTHER" id="PTHR31528:SF15">
    <property type="entry name" value="RIBOFLAVIN-BINDING PROTEIN RIBY"/>
    <property type="match status" value="1"/>
</dbReference>
<accession>A0A3P3VW20</accession>
<feature type="signal peptide" evidence="1">
    <location>
        <begin position="1"/>
        <end position="30"/>
    </location>
</feature>
<evidence type="ECO:0000256" key="1">
    <source>
        <dbReference type="SAM" id="SignalP"/>
    </source>
</evidence>
<dbReference type="InterPro" id="IPR006311">
    <property type="entry name" value="TAT_signal"/>
</dbReference>
<dbReference type="AlphaFoldDB" id="A0A3P3VW20"/>
<dbReference type="InterPro" id="IPR027939">
    <property type="entry name" value="NMT1/THI5"/>
</dbReference>
<dbReference type="InterPro" id="IPR015168">
    <property type="entry name" value="SsuA/THI5"/>
</dbReference>
<dbReference type="PROSITE" id="PS51257">
    <property type="entry name" value="PROKAR_LIPOPROTEIN"/>
    <property type="match status" value="1"/>
</dbReference>
<gene>
    <name evidence="3" type="ORF">EG850_06225</name>
</gene>
<dbReference type="EMBL" id="RQVS01000006">
    <property type="protein sequence ID" value="RRJ86995.1"/>
    <property type="molecule type" value="Genomic_DNA"/>
</dbReference>
<evidence type="ECO:0000313" key="3">
    <source>
        <dbReference type="EMBL" id="RRJ86995.1"/>
    </source>
</evidence>